<dbReference type="InterPro" id="IPR027417">
    <property type="entry name" value="P-loop_NTPase"/>
</dbReference>
<keyword evidence="3" id="KW-1185">Reference proteome</keyword>
<dbReference type="PANTHER" id="PTHR12788:SF10">
    <property type="entry name" value="PROTEIN-TYROSINE SULFOTRANSFERASE"/>
    <property type="match status" value="1"/>
</dbReference>
<reference evidence="2 3" key="1">
    <citation type="submission" date="2023-08" db="EMBL/GenBank/DDBJ databases">
        <authorList>
            <person name="Girao M."/>
            <person name="Carvalho M.F."/>
        </authorList>
    </citation>
    <scope>NUCLEOTIDE SEQUENCE [LARGE SCALE GENOMIC DNA]</scope>
    <source>
        <strain evidence="2 3">CT-R113</strain>
    </source>
</reference>
<evidence type="ECO:0000256" key="1">
    <source>
        <dbReference type="ARBA" id="ARBA00022679"/>
    </source>
</evidence>
<dbReference type="InterPro" id="IPR026634">
    <property type="entry name" value="TPST-like"/>
</dbReference>
<dbReference type="GO" id="GO:0016740">
    <property type="term" value="F:transferase activity"/>
    <property type="evidence" value="ECO:0007669"/>
    <property type="project" value="UniProtKB-KW"/>
</dbReference>
<dbReference type="SUPFAM" id="SSF52540">
    <property type="entry name" value="P-loop containing nucleoside triphosphate hydrolases"/>
    <property type="match status" value="1"/>
</dbReference>
<dbReference type="Pfam" id="PF13469">
    <property type="entry name" value="Sulfotransfer_3"/>
    <property type="match status" value="1"/>
</dbReference>
<evidence type="ECO:0000313" key="3">
    <source>
        <dbReference type="Proteomes" id="UP001356095"/>
    </source>
</evidence>
<evidence type="ECO:0000313" key="2">
    <source>
        <dbReference type="EMBL" id="MEE2039276.1"/>
    </source>
</evidence>
<dbReference type="EC" id="2.8.2.-" evidence="2"/>
<proteinExistence type="predicted"/>
<sequence>MNPVLLGGENRSGTTLLSLVLNSHPDLCVGPELDFVEPPNLGTHVLEAIELVRSRDPRAVGPGTSSGDPYWYDSAHFVKQCERFGIGYGELADTIRERLGHGGGNLVTLPQRCELIRALCEARARAQGATMWGIKLQRKIKDVDEFARIWPRARFIHIVRDGRDVITSHLNTVPDWGHKNIEIAARDWVEIITFARHRAPDDRYLEVRYEDLVGSPETATRRMCDFLGIAWSANMIRHHELEHPLHRNPWSHPASEQTKARLTQGSVGRFRHELGHARTTQYESIAGDLLTDCGYERSAVAPPR</sequence>
<name>A0ABU7KAK9_9ACTN</name>
<dbReference type="Proteomes" id="UP001356095">
    <property type="component" value="Unassembled WGS sequence"/>
</dbReference>
<dbReference type="RefSeq" id="WP_330093050.1">
    <property type="nucleotide sequence ID" value="NZ_JAUZMY010000018.1"/>
</dbReference>
<dbReference type="EMBL" id="JAUZMY010000018">
    <property type="protein sequence ID" value="MEE2039276.1"/>
    <property type="molecule type" value="Genomic_DNA"/>
</dbReference>
<gene>
    <name evidence="2" type="ORF">Q8791_18835</name>
</gene>
<dbReference type="PANTHER" id="PTHR12788">
    <property type="entry name" value="PROTEIN-TYROSINE SULFOTRANSFERASE 2"/>
    <property type="match status" value="1"/>
</dbReference>
<protein>
    <submittedName>
        <fullName evidence="2">Sulfotransferase</fullName>
        <ecNumber evidence="2">2.8.2.-</ecNumber>
    </submittedName>
</protein>
<organism evidence="2 3">
    <name type="scientific">Nocardiopsis codii</name>
    <dbReference type="NCBI Taxonomy" id="3065942"/>
    <lineage>
        <taxon>Bacteria</taxon>
        <taxon>Bacillati</taxon>
        <taxon>Actinomycetota</taxon>
        <taxon>Actinomycetes</taxon>
        <taxon>Streptosporangiales</taxon>
        <taxon>Nocardiopsidaceae</taxon>
        <taxon>Nocardiopsis</taxon>
    </lineage>
</organism>
<accession>A0ABU7KAK9</accession>
<comment type="caution">
    <text evidence="2">The sequence shown here is derived from an EMBL/GenBank/DDBJ whole genome shotgun (WGS) entry which is preliminary data.</text>
</comment>
<keyword evidence="1 2" id="KW-0808">Transferase</keyword>
<dbReference type="Gene3D" id="3.40.50.300">
    <property type="entry name" value="P-loop containing nucleotide triphosphate hydrolases"/>
    <property type="match status" value="1"/>
</dbReference>